<organism evidence="4 5">
    <name type="scientific">Drosophila ananassae</name>
    <name type="common">Fruit fly</name>
    <dbReference type="NCBI Taxonomy" id="7217"/>
    <lineage>
        <taxon>Eukaryota</taxon>
        <taxon>Metazoa</taxon>
        <taxon>Ecdysozoa</taxon>
        <taxon>Arthropoda</taxon>
        <taxon>Hexapoda</taxon>
        <taxon>Insecta</taxon>
        <taxon>Pterygota</taxon>
        <taxon>Neoptera</taxon>
        <taxon>Endopterygota</taxon>
        <taxon>Diptera</taxon>
        <taxon>Brachycera</taxon>
        <taxon>Muscomorpha</taxon>
        <taxon>Ephydroidea</taxon>
        <taxon>Drosophilidae</taxon>
        <taxon>Drosophila</taxon>
        <taxon>Sophophora</taxon>
    </lineage>
</organism>
<dbReference type="SUPFAM" id="SSF47576">
    <property type="entry name" value="Calponin-homology domain, CH-domain"/>
    <property type="match status" value="1"/>
</dbReference>
<dbReference type="PROSITE" id="PS01052">
    <property type="entry name" value="CALPONIN_1"/>
    <property type="match status" value="1"/>
</dbReference>
<dbReference type="PANTHER" id="PTHR47385:SF24">
    <property type="entry name" value="MUSCLE-SPECIFIC PROTEIN 20"/>
    <property type="match status" value="1"/>
</dbReference>
<dbReference type="Pfam" id="PF00402">
    <property type="entry name" value="Calponin"/>
    <property type="match status" value="1"/>
</dbReference>
<dbReference type="KEGG" id="dan:6496521"/>
<evidence type="ECO:0000259" key="3">
    <source>
        <dbReference type="PROSITE" id="PS50021"/>
    </source>
</evidence>
<dbReference type="SMART" id="SM00033">
    <property type="entry name" value="CH"/>
    <property type="match status" value="1"/>
</dbReference>
<dbReference type="InterPro" id="IPR036872">
    <property type="entry name" value="CH_dom_sf"/>
</dbReference>
<comment type="similarity">
    <text evidence="1 2">Belongs to the calponin family.</text>
</comment>
<evidence type="ECO:0000313" key="4">
    <source>
        <dbReference type="EMBL" id="EDV37883.1"/>
    </source>
</evidence>
<dbReference type="STRING" id="7217.B3MGW5"/>
<dbReference type="Proteomes" id="UP000007801">
    <property type="component" value="Unassembled WGS sequence"/>
</dbReference>
<evidence type="ECO:0000313" key="5">
    <source>
        <dbReference type="Proteomes" id="UP000007801"/>
    </source>
</evidence>
<accession>B3MGW5</accession>
<dbReference type="PROSITE" id="PS51122">
    <property type="entry name" value="CALPONIN_2"/>
    <property type="match status" value="1"/>
</dbReference>
<dbReference type="PRINTS" id="PR00888">
    <property type="entry name" value="SM22CALPONIN"/>
</dbReference>
<dbReference type="CDD" id="cd21207">
    <property type="entry name" value="CH_dMP20-like"/>
    <property type="match status" value="1"/>
</dbReference>
<dbReference type="InterPro" id="IPR000557">
    <property type="entry name" value="Calponin_repeat"/>
</dbReference>
<proteinExistence type="inferred from homology"/>
<dbReference type="InterPro" id="IPR001715">
    <property type="entry name" value="CH_dom"/>
</dbReference>
<gene>
    <name evidence="4" type="primary">Dana\GF13684</name>
    <name evidence="4" type="synonym">dana_GLEANR_13691</name>
    <name evidence="4" type="ORF">GF13684</name>
</gene>
<dbReference type="GeneID" id="6496521"/>
<dbReference type="GO" id="GO:0007015">
    <property type="term" value="P:actin filament organization"/>
    <property type="evidence" value="ECO:0007669"/>
    <property type="project" value="TreeGrafter"/>
</dbReference>
<dbReference type="PROSITE" id="PS50021">
    <property type="entry name" value="CH"/>
    <property type="match status" value="1"/>
</dbReference>
<sequence length="184" mass="20078">MSLERAVRAKIAGKRNPEMDKEAQEWIEAITGDKFPASESYEDVLKDGQVLCKLINILAPNSVAKVNSSGGQFKFMENINNFQKALIAYGVPDIDVFQTVDLYEKKDISNVTNTIFAIGRAAYKHPEFKGPFLGPKPADECKRDFTDEQLKAGQTIVGLQAGSNKGATQAGQNLGAGRKILLGK</sequence>
<dbReference type="InParanoid" id="B3MGW5"/>
<dbReference type="OMA" id="KWLMDGI"/>
<keyword evidence="5" id="KW-1185">Reference proteome</keyword>
<dbReference type="Pfam" id="PF00307">
    <property type="entry name" value="CH"/>
    <property type="match status" value="1"/>
</dbReference>
<dbReference type="CTD" id="36468"/>
<reference evidence="4 5" key="1">
    <citation type="journal article" date="2007" name="Nature">
        <title>Evolution of genes and genomes on the Drosophila phylogeny.</title>
        <authorList>
            <consortium name="Drosophila 12 Genomes Consortium"/>
            <person name="Clark A.G."/>
            <person name="Eisen M.B."/>
            <person name="Smith D.R."/>
            <person name="Bergman C.M."/>
            <person name="Oliver B."/>
            <person name="Markow T.A."/>
            <person name="Kaufman T.C."/>
            <person name="Kellis M."/>
            <person name="Gelbart W."/>
            <person name="Iyer V.N."/>
            <person name="Pollard D.A."/>
            <person name="Sackton T.B."/>
            <person name="Larracuente A.M."/>
            <person name="Singh N.D."/>
            <person name="Abad J.P."/>
            <person name="Abt D.N."/>
            <person name="Adryan B."/>
            <person name="Aguade M."/>
            <person name="Akashi H."/>
            <person name="Anderson W.W."/>
            <person name="Aquadro C.F."/>
            <person name="Ardell D.H."/>
            <person name="Arguello R."/>
            <person name="Artieri C.G."/>
            <person name="Barbash D.A."/>
            <person name="Barker D."/>
            <person name="Barsanti P."/>
            <person name="Batterham P."/>
            <person name="Batzoglou S."/>
            <person name="Begun D."/>
            <person name="Bhutkar A."/>
            <person name="Blanco E."/>
            <person name="Bosak S.A."/>
            <person name="Bradley R.K."/>
            <person name="Brand A.D."/>
            <person name="Brent M.R."/>
            <person name="Brooks A.N."/>
            <person name="Brown R.H."/>
            <person name="Butlin R.K."/>
            <person name="Caggese C."/>
            <person name="Calvi B.R."/>
            <person name="Bernardo de Carvalho A."/>
            <person name="Caspi A."/>
            <person name="Castrezana S."/>
            <person name="Celniker S.E."/>
            <person name="Chang J.L."/>
            <person name="Chapple C."/>
            <person name="Chatterji S."/>
            <person name="Chinwalla A."/>
            <person name="Civetta A."/>
            <person name="Clifton S.W."/>
            <person name="Comeron J.M."/>
            <person name="Costello J.C."/>
            <person name="Coyne J.A."/>
            <person name="Daub J."/>
            <person name="David R.G."/>
            <person name="Delcher A.L."/>
            <person name="Delehaunty K."/>
            <person name="Do C.B."/>
            <person name="Ebling H."/>
            <person name="Edwards K."/>
            <person name="Eickbush T."/>
            <person name="Evans J.D."/>
            <person name="Filipski A."/>
            <person name="Findeiss S."/>
            <person name="Freyhult E."/>
            <person name="Fulton L."/>
            <person name="Fulton R."/>
            <person name="Garcia A.C."/>
            <person name="Gardiner A."/>
            <person name="Garfield D.A."/>
            <person name="Garvin B.E."/>
            <person name="Gibson G."/>
            <person name="Gilbert D."/>
            <person name="Gnerre S."/>
            <person name="Godfrey J."/>
            <person name="Good R."/>
            <person name="Gotea V."/>
            <person name="Gravely B."/>
            <person name="Greenberg A.J."/>
            <person name="Griffiths-Jones S."/>
            <person name="Gross S."/>
            <person name="Guigo R."/>
            <person name="Gustafson E.A."/>
            <person name="Haerty W."/>
            <person name="Hahn M.W."/>
            <person name="Halligan D.L."/>
            <person name="Halpern A.L."/>
            <person name="Halter G.M."/>
            <person name="Han M.V."/>
            <person name="Heger A."/>
            <person name="Hillier L."/>
            <person name="Hinrichs A.S."/>
            <person name="Holmes I."/>
            <person name="Hoskins R.A."/>
            <person name="Hubisz M.J."/>
            <person name="Hultmark D."/>
            <person name="Huntley M.A."/>
            <person name="Jaffe D.B."/>
            <person name="Jagadeeshan S."/>
            <person name="Jeck W.R."/>
            <person name="Johnson J."/>
            <person name="Jones C.D."/>
            <person name="Jordan W.C."/>
            <person name="Karpen G.H."/>
            <person name="Kataoka E."/>
            <person name="Keightley P.D."/>
            <person name="Kheradpour P."/>
            <person name="Kirkness E.F."/>
            <person name="Koerich L.B."/>
            <person name="Kristiansen K."/>
            <person name="Kudrna D."/>
            <person name="Kulathinal R.J."/>
            <person name="Kumar S."/>
            <person name="Kwok R."/>
            <person name="Lander E."/>
            <person name="Langley C.H."/>
            <person name="Lapoint R."/>
            <person name="Lazzaro B.P."/>
            <person name="Lee S.J."/>
            <person name="Levesque L."/>
            <person name="Li R."/>
            <person name="Lin C.F."/>
            <person name="Lin M.F."/>
            <person name="Lindblad-Toh K."/>
            <person name="Llopart A."/>
            <person name="Long M."/>
            <person name="Low L."/>
            <person name="Lozovsky E."/>
            <person name="Lu J."/>
            <person name="Luo M."/>
            <person name="Machado C.A."/>
            <person name="Makalowski W."/>
            <person name="Marzo M."/>
            <person name="Matsuda M."/>
            <person name="Matzkin L."/>
            <person name="McAllister B."/>
            <person name="McBride C.S."/>
            <person name="McKernan B."/>
            <person name="McKernan K."/>
            <person name="Mendez-Lago M."/>
            <person name="Minx P."/>
            <person name="Mollenhauer M.U."/>
            <person name="Montooth K."/>
            <person name="Mount S.M."/>
            <person name="Mu X."/>
            <person name="Myers E."/>
            <person name="Negre B."/>
            <person name="Newfeld S."/>
            <person name="Nielsen R."/>
            <person name="Noor M.A."/>
            <person name="O'Grady P."/>
            <person name="Pachter L."/>
            <person name="Papaceit M."/>
            <person name="Parisi M.J."/>
            <person name="Parisi M."/>
            <person name="Parts L."/>
            <person name="Pedersen J.S."/>
            <person name="Pesole G."/>
            <person name="Phillippy A.M."/>
            <person name="Ponting C.P."/>
            <person name="Pop M."/>
            <person name="Porcelli D."/>
            <person name="Powell J.R."/>
            <person name="Prohaska S."/>
            <person name="Pruitt K."/>
            <person name="Puig M."/>
            <person name="Quesneville H."/>
            <person name="Ram K.R."/>
            <person name="Rand D."/>
            <person name="Rasmussen M.D."/>
            <person name="Reed L.K."/>
            <person name="Reenan R."/>
            <person name="Reily A."/>
            <person name="Remington K.A."/>
            <person name="Rieger T.T."/>
            <person name="Ritchie M.G."/>
            <person name="Robin C."/>
            <person name="Rogers Y.H."/>
            <person name="Rohde C."/>
            <person name="Rozas J."/>
            <person name="Rubenfield M.J."/>
            <person name="Ruiz A."/>
            <person name="Russo S."/>
            <person name="Salzberg S.L."/>
            <person name="Sanchez-Gracia A."/>
            <person name="Saranga D.J."/>
            <person name="Sato H."/>
            <person name="Schaeffer S.W."/>
            <person name="Schatz M.C."/>
            <person name="Schlenke T."/>
            <person name="Schwartz R."/>
            <person name="Segarra C."/>
            <person name="Singh R.S."/>
            <person name="Sirot L."/>
            <person name="Sirota M."/>
            <person name="Sisneros N.B."/>
            <person name="Smith C.D."/>
            <person name="Smith T.F."/>
            <person name="Spieth J."/>
            <person name="Stage D.E."/>
            <person name="Stark A."/>
            <person name="Stephan W."/>
            <person name="Strausberg R.L."/>
            <person name="Strempel S."/>
            <person name="Sturgill D."/>
            <person name="Sutton G."/>
            <person name="Sutton G.G."/>
            <person name="Tao W."/>
            <person name="Teichmann S."/>
            <person name="Tobari Y.N."/>
            <person name="Tomimura Y."/>
            <person name="Tsolas J.M."/>
            <person name="Valente V.L."/>
            <person name="Venter E."/>
            <person name="Venter J.C."/>
            <person name="Vicario S."/>
            <person name="Vieira F.G."/>
            <person name="Vilella A.J."/>
            <person name="Villasante A."/>
            <person name="Walenz B."/>
            <person name="Wang J."/>
            <person name="Wasserman M."/>
            <person name="Watts T."/>
            <person name="Wilson D."/>
            <person name="Wilson R.K."/>
            <person name="Wing R.A."/>
            <person name="Wolfner M.F."/>
            <person name="Wong A."/>
            <person name="Wong G.K."/>
            <person name="Wu C.I."/>
            <person name="Wu G."/>
            <person name="Yamamoto D."/>
            <person name="Yang H.P."/>
            <person name="Yang S.P."/>
            <person name="Yorke J.A."/>
            <person name="Yoshida K."/>
            <person name="Zdobnov E."/>
            <person name="Zhang P."/>
            <person name="Zhang Y."/>
            <person name="Zimin A.V."/>
            <person name="Baldwin J."/>
            <person name="Abdouelleil A."/>
            <person name="Abdulkadir J."/>
            <person name="Abebe A."/>
            <person name="Abera B."/>
            <person name="Abreu J."/>
            <person name="Acer S.C."/>
            <person name="Aftuck L."/>
            <person name="Alexander A."/>
            <person name="An P."/>
            <person name="Anderson E."/>
            <person name="Anderson S."/>
            <person name="Arachi H."/>
            <person name="Azer M."/>
            <person name="Bachantsang P."/>
            <person name="Barry A."/>
            <person name="Bayul T."/>
            <person name="Berlin A."/>
            <person name="Bessette D."/>
            <person name="Bloom T."/>
            <person name="Blye J."/>
            <person name="Boguslavskiy L."/>
            <person name="Bonnet C."/>
            <person name="Boukhgalter B."/>
            <person name="Bourzgui I."/>
            <person name="Brown A."/>
            <person name="Cahill P."/>
            <person name="Channer S."/>
            <person name="Cheshatsang Y."/>
            <person name="Chuda L."/>
            <person name="Citroen M."/>
            <person name="Collymore A."/>
            <person name="Cooke P."/>
            <person name="Costello M."/>
            <person name="D'Aco K."/>
            <person name="Daza R."/>
            <person name="De Haan G."/>
            <person name="DeGray S."/>
            <person name="DeMaso C."/>
            <person name="Dhargay N."/>
            <person name="Dooley K."/>
            <person name="Dooley E."/>
            <person name="Doricent M."/>
            <person name="Dorje P."/>
            <person name="Dorjee K."/>
            <person name="Dupes A."/>
            <person name="Elong R."/>
            <person name="Falk J."/>
            <person name="Farina A."/>
            <person name="Faro S."/>
            <person name="Ferguson D."/>
            <person name="Fisher S."/>
            <person name="Foley C.D."/>
            <person name="Franke A."/>
            <person name="Friedrich D."/>
            <person name="Gadbois L."/>
            <person name="Gearin G."/>
            <person name="Gearin C.R."/>
            <person name="Giannoukos G."/>
            <person name="Goode T."/>
            <person name="Graham J."/>
            <person name="Grandbois E."/>
            <person name="Grewal S."/>
            <person name="Gyaltsen K."/>
            <person name="Hafez N."/>
            <person name="Hagos B."/>
            <person name="Hall J."/>
            <person name="Henson C."/>
            <person name="Hollinger A."/>
            <person name="Honan T."/>
            <person name="Huard M.D."/>
            <person name="Hughes L."/>
            <person name="Hurhula B."/>
            <person name="Husby M.E."/>
            <person name="Kamat A."/>
            <person name="Kanga B."/>
            <person name="Kashin S."/>
            <person name="Khazanovich D."/>
            <person name="Kisner P."/>
            <person name="Lance K."/>
            <person name="Lara M."/>
            <person name="Lee W."/>
            <person name="Lennon N."/>
            <person name="Letendre F."/>
            <person name="LeVine R."/>
            <person name="Lipovsky A."/>
            <person name="Liu X."/>
            <person name="Liu J."/>
            <person name="Liu S."/>
            <person name="Lokyitsang T."/>
            <person name="Lokyitsang Y."/>
            <person name="Lubonja R."/>
            <person name="Lui A."/>
            <person name="MacDonald P."/>
            <person name="Magnisalis V."/>
            <person name="Maru K."/>
            <person name="Matthews C."/>
            <person name="McCusker W."/>
            <person name="McDonough S."/>
            <person name="Mehta T."/>
            <person name="Meldrim J."/>
            <person name="Meneus L."/>
            <person name="Mihai O."/>
            <person name="Mihalev A."/>
            <person name="Mihova T."/>
            <person name="Mittelman R."/>
            <person name="Mlenga V."/>
            <person name="Montmayeur A."/>
            <person name="Mulrain L."/>
            <person name="Navidi A."/>
            <person name="Naylor J."/>
            <person name="Negash T."/>
            <person name="Nguyen T."/>
            <person name="Nguyen N."/>
            <person name="Nicol R."/>
            <person name="Norbu C."/>
            <person name="Norbu N."/>
            <person name="Novod N."/>
            <person name="O'Neill B."/>
            <person name="Osman S."/>
            <person name="Markiewicz E."/>
            <person name="Oyono O.L."/>
            <person name="Patti C."/>
            <person name="Phunkhang P."/>
            <person name="Pierre F."/>
            <person name="Priest M."/>
            <person name="Raghuraman S."/>
            <person name="Rege F."/>
            <person name="Reyes R."/>
            <person name="Rise C."/>
            <person name="Rogov P."/>
            <person name="Ross K."/>
            <person name="Ryan E."/>
            <person name="Settipalli S."/>
            <person name="Shea T."/>
            <person name="Sherpa N."/>
            <person name="Shi L."/>
            <person name="Shih D."/>
            <person name="Sparrow T."/>
            <person name="Spaulding J."/>
            <person name="Stalker J."/>
            <person name="Stange-Thomann N."/>
            <person name="Stavropoulos S."/>
            <person name="Stone C."/>
            <person name="Strader C."/>
            <person name="Tesfaye S."/>
            <person name="Thomson T."/>
            <person name="Thoulutsang Y."/>
            <person name="Thoulutsang D."/>
            <person name="Topham K."/>
            <person name="Topping I."/>
            <person name="Tsamla T."/>
            <person name="Vassiliev H."/>
            <person name="Vo A."/>
            <person name="Wangchuk T."/>
            <person name="Wangdi T."/>
            <person name="Weiand M."/>
            <person name="Wilkinson J."/>
            <person name="Wilson A."/>
            <person name="Yadav S."/>
            <person name="Young G."/>
            <person name="Yu Q."/>
            <person name="Zembek L."/>
            <person name="Zhong D."/>
            <person name="Zimmer A."/>
            <person name="Zwirko Z."/>
            <person name="Jaffe D.B."/>
            <person name="Alvarez P."/>
            <person name="Brockman W."/>
            <person name="Butler J."/>
            <person name="Chin C."/>
            <person name="Gnerre S."/>
            <person name="Grabherr M."/>
            <person name="Kleber M."/>
            <person name="Mauceli E."/>
            <person name="MacCallum I."/>
        </authorList>
    </citation>
    <scope>NUCLEOTIDE SEQUENCE [LARGE SCALE GENOMIC DNA]</scope>
    <source>
        <strain evidence="5">Tucson 14024-0371.13</strain>
    </source>
</reference>
<feature type="domain" description="Calponin-homology (CH)" evidence="3">
    <location>
        <begin position="17"/>
        <end position="122"/>
    </location>
</feature>
<dbReference type="GO" id="GO:0051015">
    <property type="term" value="F:actin filament binding"/>
    <property type="evidence" value="ECO:0007669"/>
    <property type="project" value="TreeGrafter"/>
</dbReference>
<dbReference type="Gene3D" id="1.10.418.10">
    <property type="entry name" value="Calponin-like domain"/>
    <property type="match status" value="1"/>
</dbReference>
<evidence type="ECO:0000256" key="2">
    <source>
        <dbReference type="RuleBase" id="RU361224"/>
    </source>
</evidence>
<dbReference type="EMBL" id="CH902619">
    <property type="protein sequence ID" value="EDV37883.1"/>
    <property type="molecule type" value="Genomic_DNA"/>
</dbReference>
<dbReference type="OrthoDB" id="21595at2759"/>
<evidence type="ECO:0000256" key="1">
    <source>
        <dbReference type="ARBA" id="ARBA00009631"/>
    </source>
</evidence>
<dbReference type="AlphaFoldDB" id="B3MGW5"/>
<dbReference type="FunCoup" id="B3MGW5">
    <property type="interactions" value="33"/>
</dbReference>
<dbReference type="HOGENOM" id="CLU_055232_1_1_1"/>
<dbReference type="PANTHER" id="PTHR47385">
    <property type="entry name" value="CALPONIN"/>
    <property type="match status" value="1"/>
</dbReference>
<protein>
    <recommendedName>
        <fullName evidence="2">Transgelin</fullName>
    </recommendedName>
</protein>
<dbReference type="PhylomeDB" id="B3MGW5"/>
<name>B3MGW5_DROAN</name>
<dbReference type="InterPro" id="IPR050606">
    <property type="entry name" value="Calponin-like"/>
</dbReference>
<dbReference type="GO" id="GO:0015629">
    <property type="term" value="C:actin cytoskeleton"/>
    <property type="evidence" value="ECO:0007669"/>
    <property type="project" value="TreeGrafter"/>
</dbReference>
<dbReference type="InterPro" id="IPR003096">
    <property type="entry name" value="SM22_calponin"/>
</dbReference>
<dbReference type="eggNOG" id="KOG2046">
    <property type="taxonomic scope" value="Eukaryota"/>
</dbReference>